<protein>
    <submittedName>
        <fullName evidence="7">Uncharacterized protein</fullName>
    </submittedName>
</protein>
<dbReference type="PANTHER" id="PTHR11654">
    <property type="entry name" value="OLIGOPEPTIDE TRANSPORTER-RELATED"/>
    <property type="match status" value="1"/>
</dbReference>
<dbReference type="SUPFAM" id="SSF103473">
    <property type="entry name" value="MFS general substrate transporter"/>
    <property type="match status" value="1"/>
</dbReference>
<dbReference type="Gene3D" id="1.20.1250.20">
    <property type="entry name" value="MFS general substrate transporter like domains"/>
    <property type="match status" value="2"/>
</dbReference>
<dbReference type="GO" id="GO:0006857">
    <property type="term" value="P:oligopeptide transport"/>
    <property type="evidence" value="ECO:0007669"/>
    <property type="project" value="InterPro"/>
</dbReference>
<comment type="subcellular location">
    <subcellularLocation>
        <location evidence="1">Membrane</location>
        <topology evidence="1">Multi-pass membrane protein</topology>
    </subcellularLocation>
</comment>
<keyword evidence="8" id="KW-1185">Reference proteome</keyword>
<evidence type="ECO:0000256" key="2">
    <source>
        <dbReference type="ARBA" id="ARBA00005982"/>
    </source>
</evidence>
<evidence type="ECO:0000256" key="3">
    <source>
        <dbReference type="ARBA" id="ARBA00022692"/>
    </source>
</evidence>
<evidence type="ECO:0000313" key="8">
    <source>
        <dbReference type="Proteomes" id="UP000327439"/>
    </source>
</evidence>
<name>A0A5J5QQ57_GOSBA</name>
<accession>A0A5J5QQ57</accession>
<evidence type="ECO:0000256" key="5">
    <source>
        <dbReference type="ARBA" id="ARBA00023136"/>
    </source>
</evidence>
<organism evidence="7 8">
    <name type="scientific">Gossypium barbadense</name>
    <name type="common">Sea Island cotton</name>
    <name type="synonym">Hibiscus barbadensis</name>
    <dbReference type="NCBI Taxonomy" id="3634"/>
    <lineage>
        <taxon>Eukaryota</taxon>
        <taxon>Viridiplantae</taxon>
        <taxon>Streptophyta</taxon>
        <taxon>Embryophyta</taxon>
        <taxon>Tracheophyta</taxon>
        <taxon>Spermatophyta</taxon>
        <taxon>Magnoliopsida</taxon>
        <taxon>eudicotyledons</taxon>
        <taxon>Gunneridae</taxon>
        <taxon>Pentapetalae</taxon>
        <taxon>rosids</taxon>
        <taxon>malvids</taxon>
        <taxon>Malvales</taxon>
        <taxon>Malvaceae</taxon>
        <taxon>Malvoideae</taxon>
        <taxon>Gossypium</taxon>
    </lineage>
</organism>
<dbReference type="InterPro" id="IPR018456">
    <property type="entry name" value="PTR2_symporter_CS"/>
</dbReference>
<dbReference type="Pfam" id="PF00854">
    <property type="entry name" value="PTR2"/>
    <property type="match status" value="2"/>
</dbReference>
<evidence type="ECO:0000256" key="6">
    <source>
        <dbReference type="SAM" id="Phobius"/>
    </source>
</evidence>
<dbReference type="InterPro" id="IPR036259">
    <property type="entry name" value="MFS_trans_sf"/>
</dbReference>
<feature type="transmembrane region" description="Helical" evidence="6">
    <location>
        <begin position="535"/>
        <end position="555"/>
    </location>
</feature>
<comment type="similarity">
    <text evidence="2">Belongs to the major facilitator superfamily. Proton-dependent oligopeptide transporter (POT/PTR) (TC 2.A.17) family.</text>
</comment>
<proteinExistence type="inferred from homology"/>
<feature type="transmembrane region" description="Helical" evidence="6">
    <location>
        <begin position="416"/>
        <end position="436"/>
    </location>
</feature>
<feature type="transmembrane region" description="Helical" evidence="6">
    <location>
        <begin position="88"/>
        <end position="111"/>
    </location>
</feature>
<evidence type="ECO:0000313" key="7">
    <source>
        <dbReference type="EMBL" id="KAB2021282.1"/>
    </source>
</evidence>
<feature type="transmembrane region" description="Helical" evidence="6">
    <location>
        <begin position="61"/>
        <end position="81"/>
    </location>
</feature>
<reference evidence="8" key="1">
    <citation type="journal article" date="2020" name="Nat. Genet.">
        <title>Genomic diversifications of five Gossypium allopolyploid species and their impact on cotton improvement.</title>
        <authorList>
            <person name="Chen Z.J."/>
            <person name="Sreedasyam A."/>
            <person name="Ando A."/>
            <person name="Song Q."/>
            <person name="De Santiago L.M."/>
            <person name="Hulse-Kemp A.M."/>
            <person name="Ding M."/>
            <person name="Ye W."/>
            <person name="Kirkbride R.C."/>
            <person name="Jenkins J."/>
            <person name="Plott C."/>
            <person name="Lovell J."/>
            <person name="Lin Y.M."/>
            <person name="Vaughn R."/>
            <person name="Liu B."/>
            <person name="Simpson S."/>
            <person name="Scheffler B.E."/>
            <person name="Wen L."/>
            <person name="Saski C.A."/>
            <person name="Grover C.E."/>
            <person name="Hu G."/>
            <person name="Conover J.L."/>
            <person name="Carlson J.W."/>
            <person name="Shu S."/>
            <person name="Boston L.B."/>
            <person name="Williams M."/>
            <person name="Peterson D.G."/>
            <person name="McGee K."/>
            <person name="Jones D.C."/>
            <person name="Wendel J.F."/>
            <person name="Stelly D.M."/>
            <person name="Grimwood J."/>
            <person name="Schmutz J."/>
        </authorList>
    </citation>
    <scope>NUCLEOTIDE SEQUENCE [LARGE SCALE GENOMIC DNA]</scope>
    <source>
        <strain evidence="8">cv. 3-79</strain>
    </source>
</reference>
<dbReference type="Proteomes" id="UP000327439">
    <property type="component" value="Chromosome D07"/>
</dbReference>
<dbReference type="GO" id="GO:0016020">
    <property type="term" value="C:membrane"/>
    <property type="evidence" value="ECO:0007669"/>
    <property type="project" value="UniProtKB-SubCell"/>
</dbReference>
<keyword evidence="5 6" id="KW-0472">Membrane</keyword>
<feature type="transmembrane region" description="Helical" evidence="6">
    <location>
        <begin position="576"/>
        <end position="594"/>
    </location>
</feature>
<dbReference type="GO" id="GO:0022857">
    <property type="term" value="F:transmembrane transporter activity"/>
    <property type="evidence" value="ECO:0007669"/>
    <property type="project" value="InterPro"/>
</dbReference>
<evidence type="ECO:0000256" key="1">
    <source>
        <dbReference type="ARBA" id="ARBA00004141"/>
    </source>
</evidence>
<dbReference type="EMBL" id="CM018221">
    <property type="protein sequence ID" value="KAB2021282.1"/>
    <property type="molecule type" value="Genomic_DNA"/>
</dbReference>
<feature type="transmembrane region" description="Helical" evidence="6">
    <location>
        <begin position="21"/>
        <end position="49"/>
    </location>
</feature>
<gene>
    <name evidence="7" type="ORF">ES319_D07G128400v1</name>
</gene>
<dbReference type="PROSITE" id="PS01022">
    <property type="entry name" value="PTR2_1"/>
    <property type="match status" value="1"/>
</dbReference>
<dbReference type="OrthoDB" id="8904098at2759"/>
<feature type="transmembrane region" description="Helical" evidence="6">
    <location>
        <begin position="172"/>
        <end position="195"/>
    </location>
</feature>
<dbReference type="AlphaFoldDB" id="A0A5J5QQ57"/>
<evidence type="ECO:0000256" key="4">
    <source>
        <dbReference type="ARBA" id="ARBA00022989"/>
    </source>
</evidence>
<keyword evidence="4 6" id="KW-1133">Transmembrane helix</keyword>
<sequence>MDTIDREIQAPNSGRKHCGWVTFPFITGAVLGLGLAGTGWMANLIIYLIQQFNVNAIDAAQVSNIVNGGSSLFPIVGAIIADSFLGCFSVITLFSSISLLGTVFIALTATLNSLRPTPCNGRLGSFCKDPSWVQFLVLYAGIALGSMGLGGTRFTLATMGANQFDNPQHQGIFFNWCFFSQYAASAVGATALVYIEDNLSWGLGFGLSVAANLLALLIFLLGNRFYLHDKPQGSPFLDIVRVMVAAFRKRNFSLSPMADDYYNPITVEGAPPNKAFRFLNRASLKAEGDIKTDGSGTIAKPWRLCSVQQVEDLKTLVRILPLWSSSIFLSTPVEMKFLNRASLKAEGDIKTDGSGTIAKPWRLCSVQQVEDLKTLVRILPLWSSSIFLSTPVAIHSSLTVLQALNMDRHLGQHLKIPAGSILVIEIVACAIFLTLIDRFLWLTWQNLTRKSPSPLLRIGVGHVLNVLAMAVSALVESKRLKMVHHHDRDQSQPRSSMLALWLVPQLSLVGIGEAFHCPGQVSLYYQEFPASLRSTATAMIALIIGIAFYLGTAIIDFVRRVTSWLPDNINNGRLDNVYWMLTVVGVLNFGYYLACSRSYKYQNVEKQVDADTNYTYG</sequence>
<keyword evidence="3 6" id="KW-0812">Transmembrane</keyword>
<feature type="transmembrane region" description="Helical" evidence="6">
    <location>
        <begin position="201"/>
        <end position="222"/>
    </location>
</feature>
<dbReference type="InterPro" id="IPR000109">
    <property type="entry name" value="POT_fam"/>
</dbReference>
<feature type="transmembrane region" description="Helical" evidence="6">
    <location>
        <begin position="456"/>
        <end position="475"/>
    </location>
</feature>
<feature type="transmembrane region" description="Helical" evidence="6">
    <location>
        <begin position="131"/>
        <end position="151"/>
    </location>
</feature>